<protein>
    <recommendedName>
        <fullName evidence="3">Integrase catalytic domain-containing protein</fullName>
    </recommendedName>
</protein>
<name>A0A0J7NAY8_LASNI</name>
<evidence type="ECO:0000313" key="2">
    <source>
        <dbReference type="Proteomes" id="UP000036403"/>
    </source>
</evidence>
<dbReference type="AlphaFoldDB" id="A0A0J7NAY8"/>
<comment type="caution">
    <text evidence="1">The sequence shown here is derived from an EMBL/GenBank/DDBJ whole genome shotgun (WGS) entry which is preliminary data.</text>
</comment>
<reference evidence="1 2" key="1">
    <citation type="submission" date="2015-04" db="EMBL/GenBank/DDBJ databases">
        <title>Lasius niger genome sequencing.</title>
        <authorList>
            <person name="Konorov E.A."/>
            <person name="Nikitin M.A."/>
            <person name="Kirill M.V."/>
            <person name="Chang P."/>
        </authorList>
    </citation>
    <scope>NUCLEOTIDE SEQUENCE [LARGE SCALE GENOMIC DNA]</scope>
    <source>
        <tissue evidence="1">Whole</tissue>
    </source>
</reference>
<dbReference type="Gene3D" id="3.30.420.10">
    <property type="entry name" value="Ribonuclease H-like superfamily/Ribonuclease H"/>
    <property type="match status" value="1"/>
</dbReference>
<evidence type="ECO:0008006" key="3">
    <source>
        <dbReference type="Google" id="ProtNLM"/>
    </source>
</evidence>
<dbReference type="InterPro" id="IPR012337">
    <property type="entry name" value="RNaseH-like_sf"/>
</dbReference>
<dbReference type="PaxDb" id="67767-A0A0J7NAY8"/>
<accession>A0A0J7NAY8</accession>
<organism evidence="1 2">
    <name type="scientific">Lasius niger</name>
    <name type="common">Black garden ant</name>
    <dbReference type="NCBI Taxonomy" id="67767"/>
    <lineage>
        <taxon>Eukaryota</taxon>
        <taxon>Metazoa</taxon>
        <taxon>Ecdysozoa</taxon>
        <taxon>Arthropoda</taxon>
        <taxon>Hexapoda</taxon>
        <taxon>Insecta</taxon>
        <taxon>Pterygota</taxon>
        <taxon>Neoptera</taxon>
        <taxon>Endopterygota</taxon>
        <taxon>Hymenoptera</taxon>
        <taxon>Apocrita</taxon>
        <taxon>Aculeata</taxon>
        <taxon>Formicoidea</taxon>
        <taxon>Formicidae</taxon>
        <taxon>Formicinae</taxon>
        <taxon>Lasius</taxon>
        <taxon>Lasius</taxon>
    </lineage>
</organism>
<proteinExistence type="predicted"/>
<evidence type="ECO:0000313" key="1">
    <source>
        <dbReference type="EMBL" id="KMQ89770.1"/>
    </source>
</evidence>
<keyword evidence="2" id="KW-1185">Reference proteome</keyword>
<sequence length="141" mass="15444">MGNLPTARVTPTRPFYNSGLDYAGPITLKTWKGRAARSYKGYLSIFVCLATSAVHIEVVTDYTKEAFIAAYKRFSGRRGICATLQSDCGTNFVGADAELKRLFQQSSQELGSLVALLATDGTEWKFNPPSAPHFGRSGRQQ</sequence>
<dbReference type="SUPFAM" id="SSF53098">
    <property type="entry name" value="Ribonuclease H-like"/>
    <property type="match status" value="1"/>
</dbReference>
<dbReference type="OrthoDB" id="5984724at2759"/>
<dbReference type="Proteomes" id="UP000036403">
    <property type="component" value="Unassembled WGS sequence"/>
</dbReference>
<dbReference type="GO" id="GO:0003676">
    <property type="term" value="F:nucleic acid binding"/>
    <property type="evidence" value="ECO:0007669"/>
    <property type="project" value="InterPro"/>
</dbReference>
<dbReference type="EMBL" id="LBMM01007394">
    <property type="protein sequence ID" value="KMQ89770.1"/>
    <property type="molecule type" value="Genomic_DNA"/>
</dbReference>
<gene>
    <name evidence="1" type="ORF">RF55_10567</name>
</gene>
<dbReference type="InterPro" id="IPR036397">
    <property type="entry name" value="RNaseH_sf"/>
</dbReference>
<dbReference type="STRING" id="67767.A0A0J7NAY8"/>
<dbReference type="PANTHER" id="PTHR47331">
    <property type="entry name" value="PHD-TYPE DOMAIN-CONTAINING PROTEIN"/>
    <property type="match status" value="1"/>
</dbReference>